<dbReference type="Gramene" id="TuG1812G0200003414.01.T01">
    <property type="protein sequence ID" value="TuG1812G0200003414.01.T01.cds306326"/>
    <property type="gene ID" value="TuG1812G0200003414.01"/>
</dbReference>
<evidence type="ECO:0000256" key="1">
    <source>
        <dbReference type="SAM" id="MobiDB-lite"/>
    </source>
</evidence>
<feature type="compositionally biased region" description="Basic and acidic residues" evidence="1">
    <location>
        <begin position="73"/>
        <end position="82"/>
    </location>
</feature>
<evidence type="ECO:0000313" key="3">
    <source>
        <dbReference type="Proteomes" id="UP000015106"/>
    </source>
</evidence>
<reference evidence="2" key="3">
    <citation type="submission" date="2022-06" db="UniProtKB">
        <authorList>
            <consortium name="EnsemblPlants"/>
        </authorList>
    </citation>
    <scope>IDENTIFICATION</scope>
</reference>
<dbReference type="Proteomes" id="UP000015106">
    <property type="component" value="Chromosome 2"/>
</dbReference>
<evidence type="ECO:0000313" key="2">
    <source>
        <dbReference type="EnsemblPlants" id="TuG1812G0200003414.01.T01.cds306326"/>
    </source>
</evidence>
<protein>
    <submittedName>
        <fullName evidence="2">Uncharacterized protein</fullName>
    </submittedName>
</protein>
<feature type="region of interest" description="Disordered" evidence="1">
    <location>
        <begin position="97"/>
        <end position="119"/>
    </location>
</feature>
<feature type="region of interest" description="Disordered" evidence="1">
    <location>
        <begin position="62"/>
        <end position="82"/>
    </location>
</feature>
<dbReference type="AlphaFoldDB" id="A0A8R7PFM5"/>
<accession>A0A8R7PFM5</accession>
<dbReference type="EnsemblPlants" id="TuG1812G0200003414.01.T01">
    <property type="protein sequence ID" value="TuG1812G0200003414.01.T01.cds306326"/>
    <property type="gene ID" value="TuG1812G0200003414.01"/>
</dbReference>
<reference evidence="3" key="1">
    <citation type="journal article" date="2013" name="Nature">
        <title>Draft genome of the wheat A-genome progenitor Triticum urartu.</title>
        <authorList>
            <person name="Ling H.Q."/>
            <person name="Zhao S."/>
            <person name="Liu D."/>
            <person name="Wang J."/>
            <person name="Sun H."/>
            <person name="Zhang C."/>
            <person name="Fan H."/>
            <person name="Li D."/>
            <person name="Dong L."/>
            <person name="Tao Y."/>
            <person name="Gao C."/>
            <person name="Wu H."/>
            <person name="Li Y."/>
            <person name="Cui Y."/>
            <person name="Guo X."/>
            <person name="Zheng S."/>
            <person name="Wang B."/>
            <person name="Yu K."/>
            <person name="Liang Q."/>
            <person name="Yang W."/>
            <person name="Lou X."/>
            <person name="Chen J."/>
            <person name="Feng M."/>
            <person name="Jian J."/>
            <person name="Zhang X."/>
            <person name="Luo G."/>
            <person name="Jiang Y."/>
            <person name="Liu J."/>
            <person name="Wang Z."/>
            <person name="Sha Y."/>
            <person name="Zhang B."/>
            <person name="Wu H."/>
            <person name="Tang D."/>
            <person name="Shen Q."/>
            <person name="Xue P."/>
            <person name="Zou S."/>
            <person name="Wang X."/>
            <person name="Liu X."/>
            <person name="Wang F."/>
            <person name="Yang Y."/>
            <person name="An X."/>
            <person name="Dong Z."/>
            <person name="Zhang K."/>
            <person name="Zhang X."/>
            <person name="Luo M.C."/>
            <person name="Dvorak J."/>
            <person name="Tong Y."/>
            <person name="Wang J."/>
            <person name="Yang H."/>
            <person name="Li Z."/>
            <person name="Wang D."/>
            <person name="Zhang A."/>
            <person name="Wang J."/>
        </authorList>
    </citation>
    <scope>NUCLEOTIDE SEQUENCE</scope>
    <source>
        <strain evidence="3">cv. G1812</strain>
    </source>
</reference>
<name>A0A8R7PFM5_TRIUA</name>
<sequence>MARLGNLKGQLHAMQDHMIRRRRYLHVISRRVGCIQLWREARRASPHPGVHLEHLPRPFPRPIARGAGLHQEQQPHHHPDRQHLLQHCWGRRVPRHRVQGAHRALRPRGGHSCHRPRHNRQTCRVRHKLQTPFSAATEMVHYHDRELGRPLASSTALIEEQLHERPDGAGLDGLDAVPAPEA</sequence>
<keyword evidence="3" id="KW-1185">Reference proteome</keyword>
<reference evidence="2" key="2">
    <citation type="submission" date="2018-03" db="EMBL/GenBank/DDBJ databases">
        <title>The Triticum urartu genome reveals the dynamic nature of wheat genome evolution.</title>
        <authorList>
            <person name="Ling H."/>
            <person name="Ma B."/>
            <person name="Shi X."/>
            <person name="Liu H."/>
            <person name="Dong L."/>
            <person name="Sun H."/>
            <person name="Cao Y."/>
            <person name="Gao Q."/>
            <person name="Zheng S."/>
            <person name="Li Y."/>
            <person name="Yu Y."/>
            <person name="Du H."/>
            <person name="Qi M."/>
            <person name="Li Y."/>
            <person name="Yu H."/>
            <person name="Cui Y."/>
            <person name="Wang N."/>
            <person name="Chen C."/>
            <person name="Wu H."/>
            <person name="Zhao Y."/>
            <person name="Zhang J."/>
            <person name="Li Y."/>
            <person name="Zhou W."/>
            <person name="Zhang B."/>
            <person name="Hu W."/>
            <person name="Eijk M."/>
            <person name="Tang J."/>
            <person name="Witsenboer H."/>
            <person name="Zhao S."/>
            <person name="Li Z."/>
            <person name="Zhang A."/>
            <person name="Wang D."/>
            <person name="Liang C."/>
        </authorList>
    </citation>
    <scope>NUCLEOTIDE SEQUENCE [LARGE SCALE GENOMIC DNA]</scope>
    <source>
        <strain evidence="2">cv. G1812</strain>
    </source>
</reference>
<proteinExistence type="predicted"/>
<organism evidence="2 3">
    <name type="scientific">Triticum urartu</name>
    <name type="common">Red wild einkorn</name>
    <name type="synonym">Crithodium urartu</name>
    <dbReference type="NCBI Taxonomy" id="4572"/>
    <lineage>
        <taxon>Eukaryota</taxon>
        <taxon>Viridiplantae</taxon>
        <taxon>Streptophyta</taxon>
        <taxon>Embryophyta</taxon>
        <taxon>Tracheophyta</taxon>
        <taxon>Spermatophyta</taxon>
        <taxon>Magnoliopsida</taxon>
        <taxon>Liliopsida</taxon>
        <taxon>Poales</taxon>
        <taxon>Poaceae</taxon>
        <taxon>BOP clade</taxon>
        <taxon>Pooideae</taxon>
        <taxon>Triticodae</taxon>
        <taxon>Triticeae</taxon>
        <taxon>Triticinae</taxon>
        <taxon>Triticum</taxon>
    </lineage>
</organism>